<dbReference type="CDD" id="cd06261">
    <property type="entry name" value="TM_PBP2"/>
    <property type="match status" value="1"/>
</dbReference>
<gene>
    <name evidence="12" type="ORF">HX876_16805</name>
</gene>
<feature type="transmembrane region" description="Helical" evidence="10">
    <location>
        <begin position="161"/>
        <end position="183"/>
    </location>
</feature>
<dbReference type="InterPro" id="IPR035906">
    <property type="entry name" value="MetI-like_sf"/>
</dbReference>
<keyword evidence="4" id="KW-1003">Cell membrane</keyword>
<evidence type="ECO:0000256" key="3">
    <source>
        <dbReference type="ARBA" id="ARBA00022448"/>
    </source>
</evidence>
<evidence type="ECO:0000256" key="6">
    <source>
        <dbReference type="ARBA" id="ARBA00022692"/>
    </source>
</evidence>
<evidence type="ECO:0000256" key="1">
    <source>
        <dbReference type="ARBA" id="ARBA00004429"/>
    </source>
</evidence>
<keyword evidence="8 10" id="KW-1133">Transmembrane helix</keyword>
<dbReference type="NCBIfam" id="TIGR01726">
    <property type="entry name" value="HEQRo_perm_3TM"/>
    <property type="match status" value="1"/>
</dbReference>
<dbReference type="GO" id="GO:0006865">
    <property type="term" value="P:amino acid transport"/>
    <property type="evidence" value="ECO:0007669"/>
    <property type="project" value="UniProtKB-KW"/>
</dbReference>
<feature type="transmembrane region" description="Helical" evidence="10">
    <location>
        <begin position="195"/>
        <end position="217"/>
    </location>
</feature>
<keyword evidence="6 10" id="KW-0812">Transmembrane</keyword>
<dbReference type="InterPro" id="IPR010065">
    <property type="entry name" value="AA_ABC_transptr_permease_3TM"/>
</dbReference>
<evidence type="ECO:0000259" key="11">
    <source>
        <dbReference type="PROSITE" id="PS50928"/>
    </source>
</evidence>
<accession>A0A7Y7YFF7</accession>
<keyword evidence="7" id="KW-0029">Amino-acid transport</keyword>
<dbReference type="GO" id="GO:0022857">
    <property type="term" value="F:transmembrane transporter activity"/>
    <property type="evidence" value="ECO:0007669"/>
    <property type="project" value="InterPro"/>
</dbReference>
<reference evidence="12 13" key="1">
    <citation type="submission" date="2020-04" db="EMBL/GenBank/DDBJ databases">
        <title>Molecular characterization of pseudomonads from Agaricus bisporus reveal novel blotch 2 pathogens in Western Europe.</title>
        <authorList>
            <person name="Taparia T."/>
            <person name="Krijger M."/>
            <person name="Haynes E."/>
            <person name="Elpinstone J.G."/>
            <person name="Noble R."/>
            <person name="Van Der Wolf J."/>
        </authorList>
    </citation>
    <scope>NUCLEOTIDE SEQUENCE [LARGE SCALE GENOMIC DNA]</scope>
    <source>
        <strain evidence="12 13">IPO3737</strain>
    </source>
</reference>
<evidence type="ECO:0000256" key="7">
    <source>
        <dbReference type="ARBA" id="ARBA00022970"/>
    </source>
</evidence>
<protein>
    <submittedName>
        <fullName evidence="12">ABC transporter permease subunit</fullName>
    </submittedName>
</protein>
<dbReference type="Gene3D" id="1.10.3720.10">
    <property type="entry name" value="MetI-like"/>
    <property type="match status" value="1"/>
</dbReference>
<comment type="caution">
    <text evidence="12">The sequence shown here is derived from an EMBL/GenBank/DDBJ whole genome shotgun (WGS) entry which is preliminary data.</text>
</comment>
<dbReference type="EMBL" id="JACAQD010000018">
    <property type="protein sequence ID" value="NWC34065.1"/>
    <property type="molecule type" value="Genomic_DNA"/>
</dbReference>
<feature type="domain" description="ABC transmembrane type-1" evidence="11">
    <location>
        <begin position="16"/>
        <end position="216"/>
    </location>
</feature>
<dbReference type="SUPFAM" id="SSF161098">
    <property type="entry name" value="MetI-like"/>
    <property type="match status" value="1"/>
</dbReference>
<proteinExistence type="inferred from homology"/>
<evidence type="ECO:0000256" key="8">
    <source>
        <dbReference type="ARBA" id="ARBA00022989"/>
    </source>
</evidence>
<keyword evidence="9 10" id="KW-0472">Membrane</keyword>
<comment type="similarity">
    <text evidence="2">Belongs to the binding-protein-dependent transport system permease family. HisMQ subfamily.</text>
</comment>
<sequence>MGFGDQGWAADMLLATASTCMIALCGFLFGAVIGCLGCWAKLSRYRLLHILADAYTTVLRGVPDLLVIYLFYFGSSMVLTQVAQSLGVNGFLGLPAFLVGFLAISVVCGAYQIEVLRGAFGSVPPGTIEAGRSLGLGGFKLLVLVVAPQALRFALPGLGNIWLLVLKESALISVVGMVELMRQSQIGAGATHQPFYFYATAGALYFLISLSSSHMIGRLEQRLALPMGRA</sequence>
<dbReference type="Pfam" id="PF00528">
    <property type="entry name" value="BPD_transp_1"/>
    <property type="match status" value="1"/>
</dbReference>
<dbReference type="Proteomes" id="UP000520592">
    <property type="component" value="Unassembled WGS sequence"/>
</dbReference>
<evidence type="ECO:0000256" key="4">
    <source>
        <dbReference type="ARBA" id="ARBA00022475"/>
    </source>
</evidence>
<evidence type="ECO:0000256" key="10">
    <source>
        <dbReference type="RuleBase" id="RU363032"/>
    </source>
</evidence>
<dbReference type="GO" id="GO:0043190">
    <property type="term" value="C:ATP-binding cassette (ABC) transporter complex"/>
    <property type="evidence" value="ECO:0007669"/>
    <property type="project" value="InterPro"/>
</dbReference>
<dbReference type="PANTHER" id="PTHR30133">
    <property type="entry name" value="CATIONIC AMINO ACID TRANSPORTER, MEMBRANE COMPONENT"/>
    <property type="match status" value="1"/>
</dbReference>
<dbReference type="InterPro" id="IPR051613">
    <property type="entry name" value="ABC_transp_permease_HisMQ"/>
</dbReference>
<evidence type="ECO:0000256" key="5">
    <source>
        <dbReference type="ARBA" id="ARBA00022519"/>
    </source>
</evidence>
<evidence type="ECO:0000313" key="13">
    <source>
        <dbReference type="Proteomes" id="UP000520592"/>
    </source>
</evidence>
<evidence type="ECO:0000313" key="12">
    <source>
        <dbReference type="EMBL" id="NWC34065.1"/>
    </source>
</evidence>
<evidence type="ECO:0000256" key="2">
    <source>
        <dbReference type="ARBA" id="ARBA00010072"/>
    </source>
</evidence>
<organism evidence="12 13">
    <name type="scientific">Pseudomonas gingeri</name>
    <dbReference type="NCBI Taxonomy" id="117681"/>
    <lineage>
        <taxon>Bacteria</taxon>
        <taxon>Pseudomonadati</taxon>
        <taxon>Pseudomonadota</taxon>
        <taxon>Gammaproteobacteria</taxon>
        <taxon>Pseudomonadales</taxon>
        <taxon>Pseudomonadaceae</taxon>
        <taxon>Pseudomonas</taxon>
    </lineage>
</organism>
<dbReference type="PANTHER" id="PTHR30133:SF2">
    <property type="entry name" value="ARGININE ABC TRANSPORTER PERMEASE PROTEIN ARTQ"/>
    <property type="match status" value="1"/>
</dbReference>
<comment type="subcellular location">
    <subcellularLocation>
        <location evidence="1">Cell inner membrane</location>
        <topology evidence="1">Multi-pass membrane protein</topology>
    </subcellularLocation>
    <subcellularLocation>
        <location evidence="10">Cell membrane</location>
        <topology evidence="10">Multi-pass membrane protein</topology>
    </subcellularLocation>
</comment>
<evidence type="ECO:0000256" key="9">
    <source>
        <dbReference type="ARBA" id="ARBA00023136"/>
    </source>
</evidence>
<dbReference type="InterPro" id="IPR000515">
    <property type="entry name" value="MetI-like"/>
</dbReference>
<feature type="transmembrane region" description="Helical" evidence="10">
    <location>
        <begin position="52"/>
        <end position="72"/>
    </location>
</feature>
<dbReference type="AlphaFoldDB" id="A0A7Y7YFF7"/>
<name>A0A7Y7YFF7_9PSED</name>
<feature type="transmembrane region" description="Helical" evidence="10">
    <location>
        <begin position="92"/>
        <end position="113"/>
    </location>
</feature>
<keyword evidence="5" id="KW-0997">Cell inner membrane</keyword>
<dbReference type="PROSITE" id="PS50928">
    <property type="entry name" value="ABC_TM1"/>
    <property type="match status" value="1"/>
</dbReference>
<keyword evidence="3 10" id="KW-0813">Transport</keyword>
<feature type="transmembrane region" description="Helical" evidence="10">
    <location>
        <begin position="12"/>
        <end position="40"/>
    </location>
</feature>